<evidence type="ECO:0000259" key="2">
    <source>
        <dbReference type="Pfam" id="PF13304"/>
    </source>
</evidence>
<dbReference type="GO" id="GO:0005319">
    <property type="term" value="F:lipid transporter activity"/>
    <property type="evidence" value="ECO:0007669"/>
    <property type="project" value="TreeGrafter"/>
</dbReference>
<dbReference type="Gene3D" id="3.40.50.300">
    <property type="entry name" value="P-loop containing nucleotide triphosphate hydrolases"/>
    <property type="match status" value="1"/>
</dbReference>
<dbReference type="GO" id="GO:0016887">
    <property type="term" value="F:ATP hydrolysis activity"/>
    <property type="evidence" value="ECO:0007669"/>
    <property type="project" value="InterPro"/>
</dbReference>
<protein>
    <recommendedName>
        <fullName evidence="6">ATPase AAA-type core domain-containing protein</fullName>
    </recommendedName>
</protein>
<dbReference type="InterPro" id="IPR003959">
    <property type="entry name" value="ATPase_AAA_core"/>
</dbReference>
<dbReference type="AlphaFoldDB" id="A0A834Q1R9"/>
<sequence length="261" mass="29098">MTGRETLVMYARIRGIPERHISSCVDQILEDLVMFVYADKLVKTHSGGNKRKLSTAIALIGDPAVIFLDEPSTGMDPMARRLLWGTVGKARESGKAIVITSHSMEECEALCTWLAIMMQGQFKCLGSPQHLKSKFGSGYSLRAKVRREGQQEALEEFKAFVDLTFPGSVLEEEHQGMVHYHLPGNDLSWGKVFGILEQAKKKYLLEDYLVNQISLEDIFLNFASPVPPTQGTIQQEQAEPDSRPHCLPQNQSYGNKDPSSG</sequence>
<dbReference type="Pfam" id="PF23321">
    <property type="entry name" value="R1_ABCA1"/>
    <property type="match status" value="1"/>
</dbReference>
<feature type="domain" description="ABCA1-4-like C-terminal R2 regulatory" evidence="3">
    <location>
        <begin position="136"/>
        <end position="212"/>
    </location>
</feature>
<proteinExistence type="predicted"/>
<dbReference type="Pfam" id="PF13304">
    <property type="entry name" value="AAA_21"/>
    <property type="match status" value="1"/>
</dbReference>
<dbReference type="InterPro" id="IPR056264">
    <property type="entry name" value="R2_ABCA1-4-like"/>
</dbReference>
<gene>
    <name evidence="4" type="ORF">GHT09_017577</name>
</gene>
<evidence type="ECO:0000256" key="1">
    <source>
        <dbReference type="SAM" id="MobiDB-lite"/>
    </source>
</evidence>
<dbReference type="InterPro" id="IPR026082">
    <property type="entry name" value="ABCA"/>
</dbReference>
<dbReference type="SUPFAM" id="SSF52540">
    <property type="entry name" value="P-loop containing nucleoside triphosphate hydrolases"/>
    <property type="match status" value="1"/>
</dbReference>
<feature type="domain" description="ATPase AAA-type core" evidence="2">
    <location>
        <begin position="46"/>
        <end position="106"/>
    </location>
</feature>
<dbReference type="GO" id="GO:0016020">
    <property type="term" value="C:membrane"/>
    <property type="evidence" value="ECO:0007669"/>
    <property type="project" value="InterPro"/>
</dbReference>
<feature type="region of interest" description="Disordered" evidence="1">
    <location>
        <begin position="229"/>
        <end position="261"/>
    </location>
</feature>
<feature type="compositionally biased region" description="Polar residues" evidence="1">
    <location>
        <begin position="248"/>
        <end position="261"/>
    </location>
</feature>
<dbReference type="InterPro" id="IPR027417">
    <property type="entry name" value="P-loop_NTPase"/>
</dbReference>
<dbReference type="EMBL" id="WJEC01006845">
    <property type="protein sequence ID" value="KAF7471219.1"/>
    <property type="molecule type" value="Genomic_DNA"/>
</dbReference>
<evidence type="ECO:0008006" key="6">
    <source>
        <dbReference type="Google" id="ProtNLM"/>
    </source>
</evidence>
<evidence type="ECO:0000313" key="4">
    <source>
        <dbReference type="EMBL" id="KAF7471219.1"/>
    </source>
</evidence>
<reference evidence="4" key="1">
    <citation type="submission" date="2020-08" db="EMBL/GenBank/DDBJ databases">
        <authorList>
            <person name="Shumante A."/>
            <person name="Zimin A.V."/>
            <person name="Puiu D."/>
            <person name="Salzberg S.L."/>
        </authorList>
    </citation>
    <scope>NUCLEOTIDE SEQUENCE</scope>
    <source>
        <strain evidence="4">WC2-LM</strain>
        <tissue evidence="4">Liver</tissue>
    </source>
</reference>
<dbReference type="GO" id="GO:0140359">
    <property type="term" value="F:ABC-type transporter activity"/>
    <property type="evidence" value="ECO:0007669"/>
    <property type="project" value="InterPro"/>
</dbReference>
<comment type="caution">
    <text evidence="4">The sequence shown here is derived from an EMBL/GenBank/DDBJ whole genome shotgun (WGS) entry which is preliminary data.</text>
</comment>
<evidence type="ECO:0000313" key="5">
    <source>
        <dbReference type="Proteomes" id="UP000662637"/>
    </source>
</evidence>
<dbReference type="Proteomes" id="UP000662637">
    <property type="component" value="Unassembled WGS sequence"/>
</dbReference>
<name>A0A834Q1R9_MARMO</name>
<organism evidence="4 5">
    <name type="scientific">Marmota monax</name>
    <name type="common">Woodchuck</name>
    <dbReference type="NCBI Taxonomy" id="9995"/>
    <lineage>
        <taxon>Eukaryota</taxon>
        <taxon>Metazoa</taxon>
        <taxon>Chordata</taxon>
        <taxon>Craniata</taxon>
        <taxon>Vertebrata</taxon>
        <taxon>Euteleostomi</taxon>
        <taxon>Mammalia</taxon>
        <taxon>Eutheria</taxon>
        <taxon>Euarchontoglires</taxon>
        <taxon>Glires</taxon>
        <taxon>Rodentia</taxon>
        <taxon>Sciuromorpha</taxon>
        <taxon>Sciuridae</taxon>
        <taxon>Xerinae</taxon>
        <taxon>Marmotini</taxon>
        <taxon>Marmota</taxon>
    </lineage>
</organism>
<dbReference type="PANTHER" id="PTHR19229:SF117">
    <property type="entry name" value="ATP-BINDING CASSETTE SUB-FAMILY A MEMBER 17"/>
    <property type="match status" value="1"/>
</dbReference>
<dbReference type="PANTHER" id="PTHR19229">
    <property type="entry name" value="ATP-BINDING CASSETTE TRANSPORTER SUBFAMILY A ABCA"/>
    <property type="match status" value="1"/>
</dbReference>
<accession>A0A834Q1R9</accession>
<dbReference type="GO" id="GO:0005524">
    <property type="term" value="F:ATP binding"/>
    <property type="evidence" value="ECO:0007669"/>
    <property type="project" value="InterPro"/>
</dbReference>
<evidence type="ECO:0000259" key="3">
    <source>
        <dbReference type="Pfam" id="PF23321"/>
    </source>
</evidence>